<keyword evidence="1" id="KW-0812">Transmembrane</keyword>
<keyword evidence="1" id="KW-1133">Transmembrane helix</keyword>
<dbReference type="InterPro" id="IPR043130">
    <property type="entry name" value="CDP-OH_PTrfase_TM_dom"/>
</dbReference>
<dbReference type="GO" id="GO:0008654">
    <property type="term" value="P:phospholipid biosynthetic process"/>
    <property type="evidence" value="ECO:0007669"/>
    <property type="project" value="InterPro"/>
</dbReference>
<dbReference type="GO" id="GO:0016780">
    <property type="term" value="F:phosphotransferase activity, for other substituted phosphate groups"/>
    <property type="evidence" value="ECO:0007669"/>
    <property type="project" value="InterPro"/>
</dbReference>
<dbReference type="Gene3D" id="1.20.120.1760">
    <property type="match status" value="1"/>
</dbReference>
<reference evidence="2" key="1">
    <citation type="submission" date="2022-06" db="EMBL/GenBank/DDBJ databases">
        <title>A novel DMS-producing enzyme.</title>
        <authorList>
            <person name="Zhang Y."/>
        </authorList>
    </citation>
    <scope>NUCLEOTIDE SEQUENCE</scope>
    <source>
        <strain evidence="2">RT37</strain>
    </source>
</reference>
<keyword evidence="1" id="KW-0472">Membrane</keyword>
<dbReference type="AlphaFoldDB" id="A0AAU7KCH1"/>
<feature type="transmembrane region" description="Helical" evidence="1">
    <location>
        <begin position="55"/>
        <end position="78"/>
    </location>
</feature>
<dbReference type="EMBL" id="CP098827">
    <property type="protein sequence ID" value="XBO69132.1"/>
    <property type="molecule type" value="Genomic_DNA"/>
</dbReference>
<evidence type="ECO:0000313" key="2">
    <source>
        <dbReference type="EMBL" id="XBO69132.1"/>
    </source>
</evidence>
<name>A0AAU7KCH1_9GAMM</name>
<feature type="transmembrane region" description="Helical" evidence="1">
    <location>
        <begin position="116"/>
        <end position="133"/>
    </location>
</feature>
<feature type="transmembrane region" description="Helical" evidence="1">
    <location>
        <begin position="154"/>
        <end position="187"/>
    </location>
</feature>
<organism evidence="2">
    <name type="scientific">Halomonas sp. RT37</name>
    <dbReference type="NCBI Taxonomy" id="2950872"/>
    <lineage>
        <taxon>Bacteria</taxon>
        <taxon>Pseudomonadati</taxon>
        <taxon>Pseudomonadota</taxon>
        <taxon>Gammaproteobacteria</taxon>
        <taxon>Oceanospirillales</taxon>
        <taxon>Halomonadaceae</taxon>
        <taxon>Halomonas</taxon>
    </lineage>
</organism>
<sequence>MASVYDFKPRFQALLRPLVGRLHQRGVSANQVTLLAAVLSLLVAAVVGLNVQTQLWFVLIALWLPLRMALNAIDGMLAREHGQQTALGGYLNELCDVVSDAALFVPFALLPETGPGAVLIAMVLAIIVEYAGVMGPLVGATRRYDGPMGKSDRALVIGMLALVVAVGLAAGWFIAAVFWLMAVLMLVSLYHRVQRGIAEATGDDKTPAP</sequence>
<gene>
    <name evidence="2" type="ORF">NFG58_10820</name>
</gene>
<dbReference type="Pfam" id="PF01066">
    <property type="entry name" value="CDP-OH_P_transf"/>
    <property type="match status" value="1"/>
</dbReference>
<accession>A0AAU7KCH1</accession>
<dbReference type="GO" id="GO:0016020">
    <property type="term" value="C:membrane"/>
    <property type="evidence" value="ECO:0007669"/>
    <property type="project" value="InterPro"/>
</dbReference>
<dbReference type="RefSeq" id="WP_045994537.1">
    <property type="nucleotide sequence ID" value="NZ_CP098827.1"/>
</dbReference>
<evidence type="ECO:0000256" key="1">
    <source>
        <dbReference type="SAM" id="Phobius"/>
    </source>
</evidence>
<protein>
    <submittedName>
        <fullName evidence="2">CDP-alcohol phosphatidyltransferase family protein</fullName>
    </submittedName>
</protein>
<feature type="transmembrane region" description="Helical" evidence="1">
    <location>
        <begin position="32"/>
        <end position="49"/>
    </location>
</feature>
<dbReference type="InterPro" id="IPR000462">
    <property type="entry name" value="CDP-OH_P_trans"/>
</dbReference>
<proteinExistence type="predicted"/>